<dbReference type="EMBL" id="UZAI01019645">
    <property type="protein sequence ID" value="VDP46785.1"/>
    <property type="molecule type" value="Genomic_DNA"/>
</dbReference>
<name>A0A183N4V4_9TREM</name>
<protein>
    <submittedName>
        <fullName evidence="1">Uncharacterized protein</fullName>
    </submittedName>
</protein>
<proteinExistence type="predicted"/>
<organism evidence="1 2">
    <name type="scientific">Schistosoma margrebowiei</name>
    <dbReference type="NCBI Taxonomy" id="48269"/>
    <lineage>
        <taxon>Eukaryota</taxon>
        <taxon>Metazoa</taxon>
        <taxon>Spiralia</taxon>
        <taxon>Lophotrochozoa</taxon>
        <taxon>Platyhelminthes</taxon>
        <taxon>Trematoda</taxon>
        <taxon>Digenea</taxon>
        <taxon>Strigeidida</taxon>
        <taxon>Schistosomatoidea</taxon>
        <taxon>Schistosomatidae</taxon>
        <taxon>Schistosoma</taxon>
    </lineage>
</organism>
<keyword evidence="2" id="KW-1185">Reference proteome</keyword>
<reference evidence="1 2" key="1">
    <citation type="submission" date="2018-11" db="EMBL/GenBank/DDBJ databases">
        <authorList>
            <consortium name="Pathogen Informatics"/>
        </authorList>
    </citation>
    <scope>NUCLEOTIDE SEQUENCE [LARGE SCALE GENOMIC DNA]</scope>
    <source>
        <strain evidence="1 2">Zambia</strain>
    </source>
</reference>
<dbReference type="Proteomes" id="UP000277204">
    <property type="component" value="Unassembled WGS sequence"/>
</dbReference>
<evidence type="ECO:0000313" key="1">
    <source>
        <dbReference type="EMBL" id="VDP46785.1"/>
    </source>
</evidence>
<dbReference type="AlphaFoldDB" id="A0A183N4V4"/>
<accession>A0A183N4V4</accession>
<sequence length="68" mass="7588">MVVGGSQQETMDPGFAPFGTRLQSVLVILRVLMLPDGFDPVSPGFTVRDVREHQFPQDYRHTLLTSAK</sequence>
<evidence type="ECO:0000313" key="2">
    <source>
        <dbReference type="Proteomes" id="UP000277204"/>
    </source>
</evidence>
<gene>
    <name evidence="1" type="ORF">SMRZ_LOCUS23329</name>
</gene>